<feature type="domain" description="Rab-GAP TBC" evidence="1">
    <location>
        <begin position="1"/>
        <end position="50"/>
    </location>
</feature>
<reference evidence="2 3" key="1">
    <citation type="journal article" date="2020" name="Genome Biol. Evol.">
        <title>A new high-quality draft genome assembly of the Chinese cordyceps Ophiocordyceps sinensis.</title>
        <authorList>
            <person name="Shu R."/>
            <person name="Zhang J."/>
            <person name="Meng Q."/>
            <person name="Zhang H."/>
            <person name="Zhou G."/>
            <person name="Li M."/>
            <person name="Wu P."/>
            <person name="Zhao Y."/>
            <person name="Chen C."/>
            <person name="Qin Q."/>
        </authorList>
    </citation>
    <scope>NUCLEOTIDE SEQUENCE [LARGE SCALE GENOMIC DNA]</scope>
    <source>
        <strain evidence="2 3">IOZ07</strain>
    </source>
</reference>
<comment type="caution">
    <text evidence="2">The sequence shown here is derived from an EMBL/GenBank/DDBJ whole genome shotgun (WGS) entry which is preliminary data.</text>
</comment>
<dbReference type="InterPro" id="IPR035969">
    <property type="entry name" value="Rab-GAP_TBC_sf"/>
</dbReference>
<dbReference type="GO" id="GO:0005096">
    <property type="term" value="F:GTPase activator activity"/>
    <property type="evidence" value="ECO:0007669"/>
    <property type="project" value="TreeGrafter"/>
</dbReference>
<name>A0A8H4LVW6_9HYPO</name>
<accession>A0A8H4LVW6</accession>
<dbReference type="Proteomes" id="UP000557566">
    <property type="component" value="Unassembled WGS sequence"/>
</dbReference>
<dbReference type="PANTHER" id="PTHR47219:SF20">
    <property type="entry name" value="TBC1 DOMAIN FAMILY MEMBER 2B"/>
    <property type="match status" value="1"/>
</dbReference>
<dbReference type="Pfam" id="PF00566">
    <property type="entry name" value="RabGAP-TBC"/>
    <property type="match status" value="1"/>
</dbReference>
<gene>
    <name evidence="2" type="ORF">G6O67_006286</name>
</gene>
<evidence type="ECO:0000259" key="1">
    <source>
        <dbReference type="PROSITE" id="PS50086"/>
    </source>
</evidence>
<proteinExistence type="predicted"/>
<dbReference type="EMBL" id="JAAVMX010000007">
    <property type="protein sequence ID" value="KAF4506176.1"/>
    <property type="molecule type" value="Genomic_DNA"/>
</dbReference>
<organism evidence="2 3">
    <name type="scientific">Ophiocordyceps sinensis</name>
    <dbReference type="NCBI Taxonomy" id="72228"/>
    <lineage>
        <taxon>Eukaryota</taxon>
        <taxon>Fungi</taxon>
        <taxon>Dikarya</taxon>
        <taxon>Ascomycota</taxon>
        <taxon>Pezizomycotina</taxon>
        <taxon>Sordariomycetes</taxon>
        <taxon>Hypocreomycetidae</taxon>
        <taxon>Hypocreales</taxon>
        <taxon>Ophiocordycipitaceae</taxon>
        <taxon>Ophiocordyceps</taxon>
    </lineage>
</organism>
<dbReference type="InterPro" id="IPR050302">
    <property type="entry name" value="Rab_GAP_TBC_domain"/>
</dbReference>
<dbReference type="PROSITE" id="PS51257">
    <property type="entry name" value="PROKAR_LIPOPROTEIN"/>
    <property type="match status" value="1"/>
</dbReference>
<dbReference type="SUPFAM" id="SSF47923">
    <property type="entry name" value="Ypt/Rab-GAP domain of gyp1p"/>
    <property type="match status" value="1"/>
</dbReference>
<dbReference type="Gene3D" id="1.10.472.80">
    <property type="entry name" value="Ypt/Rab-GAP domain of gyp1p, domain 3"/>
    <property type="match status" value="1"/>
</dbReference>
<dbReference type="AlphaFoldDB" id="A0A8H4LVW6"/>
<protein>
    <recommendedName>
        <fullName evidence="1">Rab-GAP TBC domain-containing protein</fullName>
    </recommendedName>
</protein>
<dbReference type="InterPro" id="IPR000195">
    <property type="entry name" value="Rab-GAP-TBC_dom"/>
</dbReference>
<evidence type="ECO:0000313" key="3">
    <source>
        <dbReference type="Proteomes" id="UP000557566"/>
    </source>
</evidence>
<dbReference type="GO" id="GO:0031267">
    <property type="term" value="F:small GTPase binding"/>
    <property type="evidence" value="ECO:0007669"/>
    <property type="project" value="TreeGrafter"/>
</dbReference>
<dbReference type="PROSITE" id="PS50086">
    <property type="entry name" value="TBC_RABGAP"/>
    <property type="match status" value="1"/>
</dbReference>
<evidence type="ECO:0000313" key="2">
    <source>
        <dbReference type="EMBL" id="KAF4506176.1"/>
    </source>
</evidence>
<dbReference type="OrthoDB" id="294251at2759"/>
<sequence length="175" mass="19987">MLRRRDQSSLSTERLPPITLCMTAWFMSCYIGTLPIETTLRVWDVFFYEGSKTLFRIALAIFKSGEAEIKAVSDPMEMFGVVQSLPRRMLDANALMEACFKRRNGFGHISQDAIDARRQERRDLAQQDRAHQLKLGGKPGTIGNLTEAEAESFRRKATLFGRKRKDVSRQRAAEV</sequence>
<dbReference type="PANTHER" id="PTHR47219">
    <property type="entry name" value="RAB GTPASE-ACTIVATING PROTEIN 1-LIKE"/>
    <property type="match status" value="1"/>
</dbReference>
<keyword evidence="3" id="KW-1185">Reference proteome</keyword>